<keyword evidence="1" id="KW-0479">Metal-binding</keyword>
<protein>
    <recommendedName>
        <fullName evidence="3">B box-type domain-containing protein</fullName>
    </recommendedName>
</protein>
<keyword evidence="1" id="KW-0862">Zinc</keyword>
<accession>A0A7J6LY83</accession>
<evidence type="ECO:0000313" key="4">
    <source>
        <dbReference type="EMBL" id="KAF4664174.1"/>
    </source>
</evidence>
<dbReference type="EMBL" id="JABAHT010000123">
    <property type="protein sequence ID" value="KAF4664174.1"/>
    <property type="molecule type" value="Genomic_DNA"/>
</dbReference>
<dbReference type="GO" id="GO:0008270">
    <property type="term" value="F:zinc ion binding"/>
    <property type="evidence" value="ECO:0007669"/>
    <property type="project" value="UniProtKB-KW"/>
</dbReference>
<dbReference type="Proteomes" id="UP000570595">
    <property type="component" value="Unassembled WGS sequence"/>
</dbReference>
<feature type="compositionally biased region" description="Polar residues" evidence="2">
    <location>
        <begin position="9"/>
        <end position="18"/>
    </location>
</feature>
<feature type="domain" description="B box-type" evidence="3">
    <location>
        <begin position="261"/>
        <end position="307"/>
    </location>
</feature>
<dbReference type="InterPro" id="IPR016024">
    <property type="entry name" value="ARM-type_fold"/>
</dbReference>
<evidence type="ECO:0000256" key="2">
    <source>
        <dbReference type="SAM" id="MobiDB-lite"/>
    </source>
</evidence>
<proteinExistence type="predicted"/>
<sequence length="1113" mass="123914">MGREESESDTGSSVSTNEDAAAGETNLDAATIDFLNETIAARSLRVPYQGAQLSTTDYVAYLGIDLVLEPELSWVAREMCATPMPPGAEMLVSHSNIVYFHDTENDYFTLEHPLTNRFLKVLERQRLDLIAMRTKPSVNKLLLTQPDVLYHSKFRNLQLPCQDCGVLQSTVKCEQCVQSYCQSCFSILHDFTPGPRSKHTAAPTAVGSLCSSCGKKKPQVFCGSCDDYFCFACFQQLHRKGFRSDHHAQLVTASDGDMVDQSNKKCMECRDAPAAFRCDQCTDDFCVPCFWRCHLNGNRRQHTVTKVTVRPLCNQCNKTRATVYCEQCHELMCTYCFTMLHHKGNRQLHLFQDATNILLLLERLDPQFTEHMRRARPKVLWAISQLQGIVFYAKNLIFPWWRGLLIARWTLSRLLQRRWRGALTRRKLMEMLDHFKWRKKQVNHFFAPKSRHERLLMKQKFSSQFARKGDAEKASQQTLQELRETVMATALADPMEDISRTEQTLNRAPKASAANDMGRPTSDEKTVRLGLTVPLHGGGASRFQPTDFEKVDLAAIAEEAERDSVAARLRNDKLLRKQMGDRGLATTDVRTLLNVDSRSGAGCRSSARLSAARSPVNYSHLERMIQQPQPEHLPPQLADSASCEGAMVPRGKRGRRATGEVPAPAPSGTSGIVGIILKQSGIRKSRTQHLSGLGTDELVQDLNDHEGVQLANDGITAAFLSKEVVTKRREELEALVGGLVDAELEEAVKCLGKLSRSSIRKIRIVVLEAAAGLVHGRSVEDALESVVIPRLGDIAAVVRETAVAVLVNSLSVEVLPETQREAARRALFECLQNDPESAVRAAGLTAMATVVEDSGVALFSEETRDEWCSMLLDCCYDATVRVQNAAGRLLEVLFDNDEEMASEESPFMSEPLRLWWLLWDNSACPKLQDSIARIVSKHILADDVINNNSEEVVRAWPSLKAFIETYSPFRGSDGNPGPEKLGKNPTGRAVVPFVRLAPEVISTASCWRWARPYLLGEDSALDGEELTCVDRAVTLDMLRTVAQTEIKERGRAAVLPPFDLKALCEKYSDASETLASALAVAAATTRSRIDKIPAFRVCFRRLEQFHAVATSGG</sequence>
<feature type="domain" description="B box-type" evidence="3">
    <location>
        <begin position="209"/>
        <end position="251"/>
    </location>
</feature>
<dbReference type="Gene3D" id="3.30.160.60">
    <property type="entry name" value="Classic Zinc Finger"/>
    <property type="match status" value="1"/>
</dbReference>
<evidence type="ECO:0000259" key="3">
    <source>
        <dbReference type="PROSITE" id="PS50119"/>
    </source>
</evidence>
<dbReference type="Pfam" id="PF00643">
    <property type="entry name" value="zf-B_box"/>
    <property type="match status" value="1"/>
</dbReference>
<evidence type="ECO:0000256" key="1">
    <source>
        <dbReference type="PROSITE-ProRule" id="PRU00024"/>
    </source>
</evidence>
<comment type="caution">
    <text evidence="4">The sequence shown here is derived from an EMBL/GenBank/DDBJ whole genome shotgun (WGS) entry which is preliminary data.</text>
</comment>
<feature type="domain" description="B box-type" evidence="3">
    <location>
        <begin position="308"/>
        <end position="350"/>
    </location>
</feature>
<feature type="region of interest" description="Disordered" evidence="2">
    <location>
        <begin position="1"/>
        <end position="22"/>
    </location>
</feature>
<dbReference type="PROSITE" id="PS50119">
    <property type="entry name" value="ZF_BBOX"/>
    <property type="match status" value="3"/>
</dbReference>
<keyword evidence="1" id="KW-0863">Zinc-finger</keyword>
<name>A0A7J6LY83_PEROL</name>
<dbReference type="Gene3D" id="4.10.640.40">
    <property type="entry name" value="Cytoplasmic polyadenylation element-binding protein, ZZ domain"/>
    <property type="match status" value="1"/>
</dbReference>
<dbReference type="Gene3D" id="1.25.10.10">
    <property type="entry name" value="Leucine-rich Repeat Variant"/>
    <property type="match status" value="1"/>
</dbReference>
<dbReference type="AlphaFoldDB" id="A0A7J6LY83"/>
<gene>
    <name evidence="4" type="ORF">FOZ61_001047</name>
</gene>
<dbReference type="SUPFAM" id="SSF48371">
    <property type="entry name" value="ARM repeat"/>
    <property type="match status" value="1"/>
</dbReference>
<dbReference type="InterPro" id="IPR000315">
    <property type="entry name" value="Znf_B-box"/>
</dbReference>
<reference evidence="4 5" key="1">
    <citation type="submission" date="2020-04" db="EMBL/GenBank/DDBJ databases">
        <title>Perkinsus olseni comparative genomics.</title>
        <authorList>
            <person name="Bogema D.R."/>
        </authorList>
    </citation>
    <scope>NUCLEOTIDE SEQUENCE [LARGE SCALE GENOMIC DNA]</scope>
    <source>
        <strain evidence="4">ATCC PRA-179</strain>
    </source>
</reference>
<dbReference type="OrthoDB" id="1740265at2759"/>
<organism evidence="4 5">
    <name type="scientific">Perkinsus olseni</name>
    <name type="common">Perkinsus atlanticus</name>
    <dbReference type="NCBI Taxonomy" id="32597"/>
    <lineage>
        <taxon>Eukaryota</taxon>
        <taxon>Sar</taxon>
        <taxon>Alveolata</taxon>
        <taxon>Perkinsozoa</taxon>
        <taxon>Perkinsea</taxon>
        <taxon>Perkinsida</taxon>
        <taxon>Perkinsidae</taxon>
        <taxon>Perkinsus</taxon>
    </lineage>
</organism>
<dbReference type="CDD" id="cd19757">
    <property type="entry name" value="Bbox1"/>
    <property type="match status" value="1"/>
</dbReference>
<evidence type="ECO:0000313" key="5">
    <source>
        <dbReference type="Proteomes" id="UP000570595"/>
    </source>
</evidence>
<dbReference type="InterPro" id="IPR038446">
    <property type="entry name" value="CEBP_ZZ_sf"/>
</dbReference>
<dbReference type="SMART" id="SM00336">
    <property type="entry name" value="BBOX"/>
    <property type="match status" value="3"/>
</dbReference>
<dbReference type="InterPro" id="IPR011989">
    <property type="entry name" value="ARM-like"/>
</dbReference>